<sequence length="262" mass="27949">MGLTPGTTYTYTVELYDSYDNRSPQSAPASATTPTSWAGDTQAPAAPQGVFACEQCNWGSHPSYVEVVWYVTSDNIGVTGYDVYRNGIKVGTVAAEMGNLYYNYNKSYLDGTTKGYTSYTYTVRAFDAAGNISAMSSPTTIITSIRSGATVKTTSKTTVYDNYRKNSIGSQAKGVTGTVTDGPVYEGNLNRGKVTKYYYVQFPTAPSGYVDASKLQGVLAEASSSSGLSLAALDQLLEQVKNILVLLEQLRVSMIAAAAASL</sequence>
<dbReference type="InterPro" id="IPR036116">
    <property type="entry name" value="FN3_sf"/>
</dbReference>
<dbReference type="PROSITE" id="PS50853">
    <property type="entry name" value="FN3"/>
    <property type="match status" value="1"/>
</dbReference>
<evidence type="ECO:0000256" key="1">
    <source>
        <dbReference type="SAM" id="MobiDB-lite"/>
    </source>
</evidence>
<protein>
    <recommendedName>
        <fullName evidence="2">Fibronectin type-III domain-containing protein</fullName>
    </recommendedName>
</protein>
<dbReference type="Proteomes" id="UP000177306">
    <property type="component" value="Unassembled WGS sequence"/>
</dbReference>
<evidence type="ECO:0000313" key="3">
    <source>
        <dbReference type="EMBL" id="OGG72631.1"/>
    </source>
</evidence>
<comment type="caution">
    <text evidence="3">The sequence shown here is derived from an EMBL/GenBank/DDBJ whole genome shotgun (WGS) entry which is preliminary data.</text>
</comment>
<feature type="compositionally biased region" description="Low complexity" evidence="1">
    <location>
        <begin position="23"/>
        <end position="36"/>
    </location>
</feature>
<dbReference type="EMBL" id="MFLY01000036">
    <property type="protein sequence ID" value="OGG72631.1"/>
    <property type="molecule type" value="Genomic_DNA"/>
</dbReference>
<proteinExistence type="predicted"/>
<dbReference type="InterPro" id="IPR003961">
    <property type="entry name" value="FN3_dom"/>
</dbReference>
<dbReference type="AlphaFoldDB" id="A0A1F6EG68"/>
<organism evidence="3 4">
    <name type="scientific">Candidatus Kaiserbacteria bacterium RIFCSPLOWO2_01_FULL_53_17</name>
    <dbReference type="NCBI Taxonomy" id="1798511"/>
    <lineage>
        <taxon>Bacteria</taxon>
        <taxon>Candidatus Kaiseribacteriota</taxon>
    </lineage>
</organism>
<dbReference type="Gene3D" id="2.60.40.10">
    <property type="entry name" value="Immunoglobulins"/>
    <property type="match status" value="2"/>
</dbReference>
<reference evidence="3 4" key="1">
    <citation type="journal article" date="2016" name="Nat. Commun.">
        <title>Thousands of microbial genomes shed light on interconnected biogeochemical processes in an aquifer system.</title>
        <authorList>
            <person name="Anantharaman K."/>
            <person name="Brown C.T."/>
            <person name="Hug L.A."/>
            <person name="Sharon I."/>
            <person name="Castelle C.J."/>
            <person name="Probst A.J."/>
            <person name="Thomas B.C."/>
            <person name="Singh A."/>
            <person name="Wilkins M.J."/>
            <person name="Karaoz U."/>
            <person name="Brodie E.L."/>
            <person name="Williams K.H."/>
            <person name="Hubbard S.S."/>
            <person name="Banfield J.F."/>
        </authorList>
    </citation>
    <scope>NUCLEOTIDE SEQUENCE [LARGE SCALE GENOMIC DNA]</scope>
</reference>
<feature type="domain" description="Fibronectin type-III" evidence="2">
    <location>
        <begin position="1"/>
        <end position="36"/>
    </location>
</feature>
<evidence type="ECO:0000313" key="4">
    <source>
        <dbReference type="Proteomes" id="UP000177306"/>
    </source>
</evidence>
<dbReference type="SUPFAM" id="SSF49265">
    <property type="entry name" value="Fibronectin type III"/>
    <property type="match status" value="1"/>
</dbReference>
<gene>
    <name evidence="3" type="ORF">A3A38_00110</name>
</gene>
<feature type="region of interest" description="Disordered" evidence="1">
    <location>
        <begin position="22"/>
        <end position="42"/>
    </location>
</feature>
<evidence type="ECO:0000259" key="2">
    <source>
        <dbReference type="PROSITE" id="PS50853"/>
    </source>
</evidence>
<accession>A0A1F6EG68</accession>
<name>A0A1F6EG68_9BACT</name>
<dbReference type="InterPro" id="IPR013783">
    <property type="entry name" value="Ig-like_fold"/>
</dbReference>